<proteinExistence type="predicted"/>
<evidence type="ECO:0000256" key="4">
    <source>
        <dbReference type="ARBA" id="ARBA00023157"/>
    </source>
</evidence>
<dbReference type="FunFam" id="4.10.410.10:FF:000021">
    <property type="entry name" value="Serine protease inhibitor, putative"/>
    <property type="match status" value="1"/>
</dbReference>
<dbReference type="KEGG" id="emc:129330454"/>
<keyword evidence="7" id="KW-1185">Reference proteome</keyword>
<accession>A0AA97KZV0</accession>
<sequence length="150" mass="16346">MRRSGLLLLVGLLVFWAELAPGSGQKPPPGLPYRCTLPPETGPCKMNIKRYYYNPRQRRCMTFTWGGCQGNSNNFKTKEECERVCMQIWPARFLEETVISPRAACVPKSGMPDSFAYHVGWFSAQATEVSPSAATNAAEVGGVGEGAPGG</sequence>
<name>A0AA97KZV0_EUBMA</name>
<dbReference type="Gene3D" id="4.10.410.10">
    <property type="entry name" value="Pancreatic trypsin inhibitor Kunitz domain"/>
    <property type="match status" value="1"/>
</dbReference>
<evidence type="ECO:0000259" key="6">
    <source>
        <dbReference type="PROSITE" id="PS50279"/>
    </source>
</evidence>
<gene>
    <name evidence="8" type="primary">LOC129330454</name>
</gene>
<dbReference type="PROSITE" id="PS50279">
    <property type="entry name" value="BPTI_KUNITZ_2"/>
    <property type="match status" value="1"/>
</dbReference>
<dbReference type="SMART" id="SM00131">
    <property type="entry name" value="KU"/>
    <property type="match status" value="1"/>
</dbReference>
<feature type="chain" id="PRO_5041648169" evidence="5">
    <location>
        <begin position="25"/>
        <end position="150"/>
    </location>
</feature>
<evidence type="ECO:0000256" key="1">
    <source>
        <dbReference type="ARBA" id="ARBA00004613"/>
    </source>
</evidence>
<dbReference type="GeneID" id="129330454"/>
<evidence type="ECO:0000313" key="8">
    <source>
        <dbReference type="RefSeq" id="XP_054836463.1"/>
    </source>
</evidence>
<evidence type="ECO:0000256" key="5">
    <source>
        <dbReference type="SAM" id="SignalP"/>
    </source>
</evidence>
<dbReference type="GO" id="GO:0005576">
    <property type="term" value="C:extracellular region"/>
    <property type="evidence" value="ECO:0007669"/>
    <property type="project" value="UniProtKB-SubCell"/>
</dbReference>
<evidence type="ECO:0000256" key="2">
    <source>
        <dbReference type="ARBA" id="ARBA00022525"/>
    </source>
</evidence>
<dbReference type="RefSeq" id="XP_054836463.1">
    <property type="nucleotide sequence ID" value="XM_054980488.1"/>
</dbReference>
<dbReference type="CDD" id="cd00109">
    <property type="entry name" value="Kunitz-type"/>
    <property type="match status" value="1"/>
</dbReference>
<dbReference type="Pfam" id="PF00014">
    <property type="entry name" value="Kunitz_BPTI"/>
    <property type="match status" value="1"/>
</dbReference>
<keyword evidence="5" id="KW-0732">Signal</keyword>
<organism evidence="7 8">
    <name type="scientific">Eublepharis macularius</name>
    <name type="common">Leopard gecko</name>
    <name type="synonym">Cyrtodactylus macularius</name>
    <dbReference type="NCBI Taxonomy" id="481883"/>
    <lineage>
        <taxon>Eukaryota</taxon>
        <taxon>Metazoa</taxon>
        <taxon>Chordata</taxon>
        <taxon>Craniata</taxon>
        <taxon>Vertebrata</taxon>
        <taxon>Euteleostomi</taxon>
        <taxon>Lepidosauria</taxon>
        <taxon>Squamata</taxon>
        <taxon>Bifurcata</taxon>
        <taxon>Gekkota</taxon>
        <taxon>Eublepharidae</taxon>
        <taxon>Eublepharinae</taxon>
        <taxon>Eublepharis</taxon>
    </lineage>
</organism>
<keyword evidence="3 8" id="KW-0646">Protease inhibitor</keyword>
<dbReference type="PRINTS" id="PR00759">
    <property type="entry name" value="BASICPTASE"/>
</dbReference>
<comment type="subcellular location">
    <subcellularLocation>
        <location evidence="1">Secreted</location>
    </subcellularLocation>
</comment>
<dbReference type="InterPro" id="IPR020901">
    <property type="entry name" value="Prtase_inh_Kunz-CS"/>
</dbReference>
<dbReference type="SUPFAM" id="SSF57362">
    <property type="entry name" value="BPTI-like"/>
    <property type="match status" value="1"/>
</dbReference>
<dbReference type="GO" id="GO:0044483">
    <property type="term" value="P:venom-mediated perturbation of hemostasis"/>
    <property type="evidence" value="ECO:0007669"/>
    <property type="project" value="UniProtKB-ARBA"/>
</dbReference>
<reference evidence="8" key="1">
    <citation type="submission" date="2025-08" db="UniProtKB">
        <authorList>
            <consortium name="RefSeq"/>
        </authorList>
    </citation>
    <scope>IDENTIFICATION</scope>
    <source>
        <tissue evidence="8">Blood</tissue>
    </source>
</reference>
<dbReference type="AlphaFoldDB" id="A0AA97KZV0"/>
<dbReference type="InterPro" id="IPR002223">
    <property type="entry name" value="Kunitz_BPTI"/>
</dbReference>
<keyword evidence="4" id="KW-1015">Disulfide bond</keyword>
<dbReference type="PANTHER" id="PTHR10083">
    <property type="entry name" value="KUNITZ-TYPE PROTEASE INHIBITOR-RELATED"/>
    <property type="match status" value="1"/>
</dbReference>
<dbReference type="InterPro" id="IPR036880">
    <property type="entry name" value="Kunitz_BPTI_sf"/>
</dbReference>
<feature type="domain" description="BPTI/Kunitz inhibitor" evidence="6">
    <location>
        <begin position="35"/>
        <end position="85"/>
    </location>
</feature>
<dbReference type="InterPro" id="IPR050098">
    <property type="entry name" value="TFPI/VKTCI-like"/>
</dbReference>
<protein>
    <submittedName>
        <fullName evidence="8">Protease inhibitor 1-like</fullName>
    </submittedName>
</protein>
<evidence type="ECO:0000256" key="3">
    <source>
        <dbReference type="ARBA" id="ARBA00022690"/>
    </source>
</evidence>
<dbReference type="PROSITE" id="PS00280">
    <property type="entry name" value="BPTI_KUNITZ_1"/>
    <property type="match status" value="1"/>
</dbReference>
<feature type="signal peptide" evidence="5">
    <location>
        <begin position="1"/>
        <end position="24"/>
    </location>
</feature>
<evidence type="ECO:0000313" key="7">
    <source>
        <dbReference type="Proteomes" id="UP001190640"/>
    </source>
</evidence>
<dbReference type="Proteomes" id="UP001190640">
    <property type="component" value="Chromosome 5"/>
</dbReference>
<keyword evidence="2" id="KW-0964">Secreted</keyword>
<dbReference type="GO" id="GO:0004867">
    <property type="term" value="F:serine-type endopeptidase inhibitor activity"/>
    <property type="evidence" value="ECO:0007669"/>
    <property type="project" value="InterPro"/>
</dbReference>